<dbReference type="STRING" id="1796646.A4V02_10565"/>
<evidence type="ECO:0000313" key="3">
    <source>
        <dbReference type="Proteomes" id="UP000186351"/>
    </source>
</evidence>
<gene>
    <name evidence="2" type="ORF">A4V02_10565</name>
</gene>
<keyword evidence="1" id="KW-0732">Signal</keyword>
<organism evidence="2 3">
    <name type="scientific">Muribaculum intestinale</name>
    <dbReference type="NCBI Taxonomy" id="1796646"/>
    <lineage>
        <taxon>Bacteria</taxon>
        <taxon>Pseudomonadati</taxon>
        <taxon>Bacteroidota</taxon>
        <taxon>Bacteroidia</taxon>
        <taxon>Bacteroidales</taxon>
        <taxon>Muribaculaceae</taxon>
        <taxon>Muribaculum</taxon>
    </lineage>
</organism>
<feature type="chain" id="PRO_5008529403" description="Lipoprotein" evidence="1">
    <location>
        <begin position="22"/>
        <end position="470"/>
    </location>
</feature>
<evidence type="ECO:0008006" key="4">
    <source>
        <dbReference type="Google" id="ProtNLM"/>
    </source>
</evidence>
<feature type="signal peptide" evidence="1">
    <location>
        <begin position="1"/>
        <end position="21"/>
    </location>
</feature>
<dbReference type="RefSeq" id="WP_068961391.1">
    <property type="nucleotide sequence ID" value="NZ_CAJTAP010000001.1"/>
</dbReference>
<dbReference type="KEGG" id="pary:A4V02_10565"/>
<proteinExistence type="predicted"/>
<protein>
    <recommendedName>
        <fullName evidence="4">Lipoprotein</fullName>
    </recommendedName>
</protein>
<dbReference type="GeneID" id="65537312"/>
<accession>A0A1B1SBC6</accession>
<reference evidence="3" key="1">
    <citation type="submission" date="2016-04" db="EMBL/GenBank/DDBJ databases">
        <title>Complete Genome Sequences of Twelve Strains of a Stable Defined Moderately Diverse Mouse Microbiota 2 (sDMDMm2).</title>
        <authorList>
            <person name="Uchimura Y."/>
            <person name="Wyss M."/>
            <person name="Brugiroux S."/>
            <person name="Limenitakis J.P."/>
            <person name="Stecher B."/>
            <person name="McCoy K.D."/>
            <person name="Macpherson A.J."/>
        </authorList>
    </citation>
    <scope>NUCLEOTIDE SEQUENCE [LARGE SCALE GENOMIC DNA]</scope>
    <source>
        <strain evidence="3">YL27</strain>
    </source>
</reference>
<evidence type="ECO:0000256" key="1">
    <source>
        <dbReference type="SAM" id="SignalP"/>
    </source>
</evidence>
<dbReference type="EMBL" id="CP015402">
    <property type="protein sequence ID" value="ANU64103.1"/>
    <property type="molecule type" value="Genomic_DNA"/>
</dbReference>
<accession>A0A1Z2XH94</accession>
<dbReference type="Proteomes" id="UP000186351">
    <property type="component" value="Chromosome"/>
</dbReference>
<keyword evidence="3" id="KW-1185">Reference proteome</keyword>
<sequence>MEISGKIAVWALAGLIGGAFTACGSSDSDEILTSTDGIHGTVTPPSTEPGAVDPTVTGVLTSSQAGKYIEATATQLKQLCNPQDQRGAVESLMVIANVLDSYGVAGQNSDMGYSHALAKATRSMAQNTESGDYAGISRAVQQVSNSFTVNPRDYLGVYTPVYDDEEEEYVWAKTADSFNAIIFRSEKDRVEVSLTVSGESWTGKFDTVDYDYDGYWDDKNQVWVSNDTEITTHWTVNVPAKLTFVMSHNGDNAVSAVVESNYSESAHTFAVKSSAQLANISANAEVTGIDTSISEKCNASIGSSRVLYSVAEVKGTNLCNRQMLEQLGNAGPDAIASQIDNLFKGATAKVDLLDRIQISSSCSSLKAIVANGDYDEEVLQEVNAFAAALNSSVTTTLNFGNTDYEQGTITWGAMPHTSWGYTWYDVEPMVALAGGSAMSFGDFIDSGALNGSINAIKGIVNTYRGAFGLD</sequence>
<dbReference type="AlphaFoldDB" id="A0A1B1SBC6"/>
<dbReference type="PROSITE" id="PS51257">
    <property type="entry name" value="PROKAR_LIPOPROTEIN"/>
    <property type="match status" value="1"/>
</dbReference>
<name>A0A1B1SBC6_9BACT</name>
<evidence type="ECO:0000313" key="2">
    <source>
        <dbReference type="EMBL" id="ANU64103.1"/>
    </source>
</evidence>